<dbReference type="Pfam" id="PF08453">
    <property type="entry name" value="Peptidase_M9_N"/>
    <property type="match status" value="1"/>
</dbReference>
<feature type="region of interest" description="Disordered" evidence="14">
    <location>
        <begin position="32"/>
        <end position="73"/>
    </location>
</feature>
<reference evidence="18" key="1">
    <citation type="submission" date="2020-11" db="EMBL/GenBank/DDBJ databases">
        <title>Sequencing the genomes of 1000 actinobacteria strains.</title>
        <authorList>
            <person name="Klenk H.-P."/>
        </authorList>
    </citation>
    <scope>NUCLEOTIDE SEQUENCE</scope>
    <source>
        <strain evidence="18">DSM 45356</strain>
    </source>
</reference>
<name>A0A8J7GDY7_9ACTN</name>
<dbReference type="PANTHER" id="PTHR13062">
    <property type="entry name" value="COLLAGENASE"/>
    <property type="match status" value="1"/>
</dbReference>
<evidence type="ECO:0000256" key="15">
    <source>
        <dbReference type="SAM" id="SignalP"/>
    </source>
</evidence>
<accession>A0A8J7GDY7</accession>
<dbReference type="InterPro" id="IPR013661">
    <property type="entry name" value="Peptidase_M9_N_dom"/>
</dbReference>
<evidence type="ECO:0000256" key="9">
    <source>
        <dbReference type="ARBA" id="ARBA00022801"/>
    </source>
</evidence>
<keyword evidence="10" id="KW-0862">Zinc</keyword>
<dbReference type="InterPro" id="IPR007280">
    <property type="entry name" value="Peptidase_C_arc/bac"/>
</dbReference>
<comment type="subcellular location">
    <subcellularLocation>
        <location evidence="3">Secreted</location>
    </subcellularLocation>
</comment>
<dbReference type="Gene3D" id="1.10.390.20">
    <property type="match status" value="1"/>
</dbReference>
<evidence type="ECO:0000259" key="17">
    <source>
        <dbReference type="Pfam" id="PF08453"/>
    </source>
</evidence>
<evidence type="ECO:0000256" key="2">
    <source>
        <dbReference type="ARBA" id="ARBA00001947"/>
    </source>
</evidence>
<evidence type="ECO:0000256" key="12">
    <source>
        <dbReference type="ARBA" id="ARBA00023145"/>
    </source>
</evidence>
<evidence type="ECO:0000256" key="10">
    <source>
        <dbReference type="ARBA" id="ARBA00022833"/>
    </source>
</evidence>
<comment type="catalytic activity">
    <reaction evidence="1">
        <text>Digestion of native collagen in the triple helical region at Xaa-|-Gly bonds. With synthetic peptides, a preference is shown for Gly at P3 and P1', Pro and Ala at P2 and P2', and hydroxyproline, Ala or Arg at P3'.</text>
        <dbReference type="EC" id="3.4.24.3"/>
    </reaction>
</comment>
<evidence type="ECO:0000256" key="5">
    <source>
        <dbReference type="ARBA" id="ARBA00022525"/>
    </source>
</evidence>
<feature type="domain" description="Peptidase C-terminal archaeal/bacterial" evidence="16">
    <location>
        <begin position="666"/>
        <end position="732"/>
    </location>
</feature>
<keyword evidence="5" id="KW-0964">Secreted</keyword>
<keyword evidence="9 18" id="KW-0378">Hydrolase</keyword>
<dbReference type="AlphaFoldDB" id="A0A8J7GDY7"/>
<feature type="chain" id="PRO_5035176001" description="microbial collagenase" evidence="15">
    <location>
        <begin position="31"/>
        <end position="746"/>
    </location>
</feature>
<dbReference type="GO" id="GO:0005576">
    <property type="term" value="C:extracellular region"/>
    <property type="evidence" value="ECO:0007669"/>
    <property type="project" value="UniProtKB-SubCell"/>
</dbReference>
<dbReference type="Pfam" id="PF04151">
    <property type="entry name" value="PPC"/>
    <property type="match status" value="1"/>
</dbReference>
<evidence type="ECO:0000256" key="8">
    <source>
        <dbReference type="ARBA" id="ARBA00022729"/>
    </source>
</evidence>
<keyword evidence="7" id="KW-0479">Metal-binding</keyword>
<evidence type="ECO:0000256" key="14">
    <source>
        <dbReference type="SAM" id="MobiDB-lite"/>
    </source>
</evidence>
<dbReference type="InterPro" id="IPR002169">
    <property type="entry name" value="Peptidase_M9A/M9B"/>
</dbReference>
<feature type="signal peptide" evidence="15">
    <location>
        <begin position="1"/>
        <end position="30"/>
    </location>
</feature>
<gene>
    <name evidence="18" type="ORF">IW245_003123</name>
</gene>
<dbReference type="PANTHER" id="PTHR13062:SF9">
    <property type="entry name" value="MICROBIAL COLLAGENASE"/>
    <property type="match status" value="1"/>
</dbReference>
<dbReference type="PRINTS" id="PR00931">
    <property type="entry name" value="MICOLLPTASE"/>
</dbReference>
<dbReference type="Pfam" id="PF01752">
    <property type="entry name" value="Peptidase_M9"/>
    <property type="match status" value="1"/>
</dbReference>
<evidence type="ECO:0000256" key="13">
    <source>
        <dbReference type="PIRSR" id="PIRSR602169-1"/>
    </source>
</evidence>
<evidence type="ECO:0000256" key="4">
    <source>
        <dbReference type="ARBA" id="ARBA00012653"/>
    </source>
</evidence>
<protein>
    <recommendedName>
        <fullName evidence="4">microbial collagenase</fullName>
        <ecNumber evidence="4">3.4.24.3</ecNumber>
    </recommendedName>
</protein>
<dbReference type="GO" id="GO:0008270">
    <property type="term" value="F:zinc ion binding"/>
    <property type="evidence" value="ECO:0007669"/>
    <property type="project" value="InterPro"/>
</dbReference>
<dbReference type="GO" id="GO:0004222">
    <property type="term" value="F:metalloendopeptidase activity"/>
    <property type="evidence" value="ECO:0007669"/>
    <property type="project" value="UniProtKB-EC"/>
</dbReference>
<dbReference type="GO" id="GO:0006508">
    <property type="term" value="P:proteolysis"/>
    <property type="evidence" value="ECO:0007669"/>
    <property type="project" value="UniProtKB-KW"/>
</dbReference>
<dbReference type="RefSeq" id="WP_197003843.1">
    <property type="nucleotide sequence ID" value="NZ_BONS01000022.1"/>
</dbReference>
<keyword evidence="19" id="KW-1185">Reference proteome</keyword>
<evidence type="ECO:0000256" key="3">
    <source>
        <dbReference type="ARBA" id="ARBA00004613"/>
    </source>
</evidence>
<evidence type="ECO:0000256" key="1">
    <source>
        <dbReference type="ARBA" id="ARBA00000424"/>
    </source>
</evidence>
<feature type="compositionally biased region" description="Pro residues" evidence="14">
    <location>
        <begin position="34"/>
        <end position="49"/>
    </location>
</feature>
<sequence>MYRTLAVPKLVSVAVAAVAMVGLVAGPAVAAPARPAPARPAPSAPPSAPPVADLDAPGHQSRPLTPADVPPRPGFGGVAGASRMAAAPCVPADFGSKTDAALVSFVRAADLTCLGKLFDVTGADAYNIFREAQMVTVATAYRDAATAYPGDNSTNVLQLQYFLHGGYWVQSRNASVGSYGTALRTALDAGLDAFVANGHFSDAAEAHAQVLDEWLIIVDWAQESGRYQGAYQRILNGYAEAAAGAWLRKTVDDLYGNLWRAHSQPAFLAAFNADPGVADGLRNLAYNNRPVLAGGGASALRVINAARELSRLLDQTASRSRTRPLAKGLVDATSLNSIAAGAGVWGMIAKSIDWFDGGNCAYYGTCDYATRLAATALPTTHACDAGHTVRAQDLTPAQLTGTCTSVRDQDAYFHTVVADSGPVAGDLNTNIELVIFDNSANYQAYAYPIFGIDINNGGMYLEGTPSAAGNQPRFLAFEDPRALPVIPGIWNLNHEYTHYLDGRFDMSGDFSAGQVVPDIWWVEGFAEYVSYSYRHVDYTAAITQAGNHTYALSTLWQTTYANTNQTRTYNWGYLAVRYMLEKHRSDVLASLAKFRVGDYAGGYAYYNSTIGTRYDADFDGWLTACNAGACASADVPPPACTDPDIRALGRDCSRADRSATTGNLDYLFLYLPAGSTTLTVSTSGGTGNPDLYYNPAGWATPSAYTARSTNAGTTETLTVSNTTAGYRYISLYAVSTFTGVTVTVHY</sequence>
<feature type="active site" evidence="13">
    <location>
        <position position="495"/>
    </location>
</feature>
<proteinExistence type="predicted"/>
<dbReference type="Gene3D" id="2.60.120.380">
    <property type="match status" value="1"/>
</dbReference>
<dbReference type="EMBL" id="JADOUF010000001">
    <property type="protein sequence ID" value="MBG6136929.1"/>
    <property type="molecule type" value="Genomic_DNA"/>
</dbReference>
<keyword evidence="12" id="KW-0865">Zymogen</keyword>
<dbReference type="Gene3D" id="3.40.30.160">
    <property type="entry name" value="Collagenase ColT, N-terminal domain"/>
    <property type="match status" value="1"/>
</dbReference>
<evidence type="ECO:0000313" key="19">
    <source>
        <dbReference type="Proteomes" id="UP000622552"/>
    </source>
</evidence>
<evidence type="ECO:0000256" key="11">
    <source>
        <dbReference type="ARBA" id="ARBA00023049"/>
    </source>
</evidence>
<organism evidence="18 19">
    <name type="scientific">Longispora fulva</name>
    <dbReference type="NCBI Taxonomy" id="619741"/>
    <lineage>
        <taxon>Bacteria</taxon>
        <taxon>Bacillati</taxon>
        <taxon>Actinomycetota</taxon>
        <taxon>Actinomycetes</taxon>
        <taxon>Micromonosporales</taxon>
        <taxon>Micromonosporaceae</taxon>
        <taxon>Longispora</taxon>
    </lineage>
</organism>
<evidence type="ECO:0000259" key="16">
    <source>
        <dbReference type="Pfam" id="PF04151"/>
    </source>
</evidence>
<keyword evidence="8 15" id="KW-0732">Signal</keyword>
<dbReference type="EC" id="3.4.24.3" evidence="4"/>
<evidence type="ECO:0000313" key="18">
    <source>
        <dbReference type="EMBL" id="MBG6136929.1"/>
    </source>
</evidence>
<comment type="cofactor">
    <cofactor evidence="2">
        <name>Zn(2+)</name>
        <dbReference type="ChEBI" id="CHEBI:29105"/>
    </cofactor>
</comment>
<dbReference type="Proteomes" id="UP000622552">
    <property type="component" value="Unassembled WGS sequence"/>
</dbReference>
<keyword evidence="11" id="KW-0482">Metalloprotease</keyword>
<keyword evidence="6" id="KW-0645">Protease</keyword>
<evidence type="ECO:0000256" key="7">
    <source>
        <dbReference type="ARBA" id="ARBA00022723"/>
    </source>
</evidence>
<feature type="domain" description="Peptidase M9 collagenase N-terminal" evidence="17">
    <location>
        <begin position="89"/>
        <end position="267"/>
    </location>
</feature>
<comment type="caution">
    <text evidence="18">The sequence shown here is derived from an EMBL/GenBank/DDBJ whole genome shotgun (WGS) entry which is preliminary data.</text>
</comment>
<evidence type="ECO:0000256" key="6">
    <source>
        <dbReference type="ARBA" id="ARBA00022670"/>
    </source>
</evidence>